<dbReference type="AlphaFoldDB" id="A0A841Z1Q7"/>
<gene>
    <name evidence="1" type="ORF">HB850_15030</name>
</gene>
<reference evidence="1 2" key="1">
    <citation type="submission" date="2020-03" db="EMBL/GenBank/DDBJ databases">
        <title>Soil Listeria distribution.</title>
        <authorList>
            <person name="Liao J."/>
            <person name="Wiedmann M."/>
        </authorList>
    </citation>
    <scope>NUCLEOTIDE SEQUENCE [LARGE SCALE GENOMIC DNA]</scope>
    <source>
        <strain evidence="1 2">FSL L7-1614</strain>
    </source>
</reference>
<dbReference type="Pfam" id="PF12691">
    <property type="entry name" value="Phage_tail_terminator_6"/>
    <property type="match status" value="1"/>
</dbReference>
<proteinExistence type="predicted"/>
<name>A0A841Z1Q7_9LIST</name>
<evidence type="ECO:0000313" key="1">
    <source>
        <dbReference type="EMBL" id="MBC1459072.1"/>
    </source>
</evidence>
<comment type="caution">
    <text evidence="1">The sequence shown here is derived from an EMBL/GenBank/DDBJ whole genome shotgun (WGS) entry which is preliminary data.</text>
</comment>
<evidence type="ECO:0000313" key="2">
    <source>
        <dbReference type="Proteomes" id="UP000569903"/>
    </source>
</evidence>
<organism evidence="1 2">
    <name type="scientific">Listeria newyorkensis</name>
    <dbReference type="NCBI Taxonomy" id="1497681"/>
    <lineage>
        <taxon>Bacteria</taxon>
        <taxon>Bacillati</taxon>
        <taxon>Bacillota</taxon>
        <taxon>Bacilli</taxon>
        <taxon>Bacillales</taxon>
        <taxon>Listeriaceae</taxon>
        <taxon>Listeria</taxon>
    </lineage>
</organism>
<dbReference type="EMBL" id="JAARQN010000019">
    <property type="protein sequence ID" value="MBC1459072.1"/>
    <property type="molecule type" value="Genomic_DNA"/>
</dbReference>
<dbReference type="Proteomes" id="UP000569903">
    <property type="component" value="Unassembled WGS sequence"/>
</dbReference>
<dbReference type="InterPro" id="IPR024411">
    <property type="entry name" value="Tail_terminator_phage"/>
</dbReference>
<dbReference type="RefSeq" id="WP_185390215.1">
    <property type="nucleotide sequence ID" value="NZ_JAARQN010000019.1"/>
</dbReference>
<evidence type="ECO:0008006" key="3">
    <source>
        <dbReference type="Google" id="ProtNLM"/>
    </source>
</evidence>
<protein>
    <recommendedName>
        <fullName evidence="3">Minor capsid protein</fullName>
    </recommendedName>
</protein>
<sequence>MRKAFFETVKTHLETDLNLFSAVRMSVLDIDEEDIVFRFTPSSPGIRYMDKTVTKNIVFQILVKHSDRLTVMNTIENIAEALELSDGELSPEDGSFSFTQCEIYTEPSEIDITAKKLFIWSAMFRAEIHKNKEE</sequence>
<accession>A0A841Z1Q7</accession>